<evidence type="ECO:0000256" key="1">
    <source>
        <dbReference type="ARBA" id="ARBA00023186"/>
    </source>
</evidence>
<dbReference type="GO" id="GO:0043248">
    <property type="term" value="P:proteasome assembly"/>
    <property type="evidence" value="ECO:0007669"/>
    <property type="project" value="InterPro"/>
</dbReference>
<reference evidence="3" key="1">
    <citation type="journal article" date="2021" name="Mol. Ecol. Resour.">
        <title>Apolygus lucorum genome provides insights into omnivorousness and mesophyll feeding.</title>
        <authorList>
            <person name="Liu Y."/>
            <person name="Liu H."/>
            <person name="Wang H."/>
            <person name="Huang T."/>
            <person name="Liu B."/>
            <person name="Yang B."/>
            <person name="Yin L."/>
            <person name="Li B."/>
            <person name="Zhang Y."/>
            <person name="Zhang S."/>
            <person name="Jiang F."/>
            <person name="Zhang X."/>
            <person name="Ren Y."/>
            <person name="Wang B."/>
            <person name="Wang S."/>
            <person name="Lu Y."/>
            <person name="Wu K."/>
            <person name="Fan W."/>
            <person name="Wang G."/>
        </authorList>
    </citation>
    <scope>NUCLEOTIDE SEQUENCE</scope>
    <source>
        <strain evidence="3">12Hb</strain>
    </source>
</reference>
<dbReference type="EMBL" id="WIXP02000005">
    <property type="protein sequence ID" value="KAF6210670.1"/>
    <property type="molecule type" value="Genomic_DNA"/>
</dbReference>
<sequence>MSFGVPLMKPTLEGKSRTGLHLTEHGVHDSFRFGLCKVKENLSMVHPLENSEKYFLQNEEAARLTSLRNQQGIHAPLRLAAELKATRSVGRLPFLESSGLSTAALNGSDETIDFTDILGLPEFDERNLVPHVVMDRKFGDF</sequence>
<accession>A0A6A4JN94</accession>
<dbReference type="GO" id="GO:0005634">
    <property type="term" value="C:nucleus"/>
    <property type="evidence" value="ECO:0007669"/>
    <property type="project" value="TreeGrafter"/>
</dbReference>
<name>A0A6A4JN94_APOLU</name>
<dbReference type="Proteomes" id="UP000466442">
    <property type="component" value="Linkage Group LG5"/>
</dbReference>
<dbReference type="OrthoDB" id="15001at2759"/>
<gene>
    <name evidence="3" type="ORF">GE061_013777</name>
</gene>
<evidence type="ECO:0000313" key="4">
    <source>
        <dbReference type="Proteomes" id="UP000466442"/>
    </source>
</evidence>
<comment type="caution">
    <text evidence="3">The sequence shown here is derived from an EMBL/GenBank/DDBJ whole genome shotgun (WGS) entry which is preliminary data.</text>
</comment>
<dbReference type="AlphaFoldDB" id="A0A6A4JN94"/>
<dbReference type="PANTHER" id="PTHR12828:SF3">
    <property type="entry name" value="PROTEASOME MATURATION PROTEIN"/>
    <property type="match status" value="1"/>
</dbReference>
<keyword evidence="4" id="KW-1185">Reference proteome</keyword>
<dbReference type="Pfam" id="PF05348">
    <property type="entry name" value="UMP1"/>
    <property type="match status" value="1"/>
</dbReference>
<proteinExistence type="inferred from homology"/>
<evidence type="ECO:0000256" key="2">
    <source>
        <dbReference type="ARBA" id="ARBA00043974"/>
    </source>
</evidence>
<dbReference type="InterPro" id="IPR008012">
    <property type="entry name" value="Ump1"/>
</dbReference>
<keyword evidence="1" id="KW-0143">Chaperone</keyword>
<protein>
    <submittedName>
        <fullName evidence="3">Uncharacterized protein</fullName>
    </submittedName>
</protein>
<evidence type="ECO:0000313" key="3">
    <source>
        <dbReference type="EMBL" id="KAF6210670.1"/>
    </source>
</evidence>
<comment type="similarity">
    <text evidence="2">Belongs to the POMP/UMP1 family.</text>
</comment>
<dbReference type="PANTHER" id="PTHR12828">
    <property type="entry name" value="PROTEASOME MATURATION PROTEIN UMP1"/>
    <property type="match status" value="1"/>
</dbReference>
<dbReference type="GO" id="GO:0005737">
    <property type="term" value="C:cytoplasm"/>
    <property type="evidence" value="ECO:0007669"/>
    <property type="project" value="TreeGrafter"/>
</dbReference>
<organism evidence="3 4">
    <name type="scientific">Apolygus lucorum</name>
    <name type="common">Small green plant bug</name>
    <name type="synonym">Lygocoris lucorum</name>
    <dbReference type="NCBI Taxonomy" id="248454"/>
    <lineage>
        <taxon>Eukaryota</taxon>
        <taxon>Metazoa</taxon>
        <taxon>Ecdysozoa</taxon>
        <taxon>Arthropoda</taxon>
        <taxon>Hexapoda</taxon>
        <taxon>Insecta</taxon>
        <taxon>Pterygota</taxon>
        <taxon>Neoptera</taxon>
        <taxon>Paraneoptera</taxon>
        <taxon>Hemiptera</taxon>
        <taxon>Heteroptera</taxon>
        <taxon>Panheteroptera</taxon>
        <taxon>Cimicomorpha</taxon>
        <taxon>Miridae</taxon>
        <taxon>Mirini</taxon>
        <taxon>Apolygus</taxon>
    </lineage>
</organism>